<accession>A0ABT2D2R5</accession>
<keyword evidence="2" id="KW-1185">Reference proteome</keyword>
<reference evidence="1 2" key="1">
    <citation type="submission" date="2022-08" db="EMBL/GenBank/DDBJ databases">
        <title>Reclassification of Massilia species as members of the genera Telluria, Duganella, Pseudoduganella, Mokoshia gen. nov. and Zemynaea gen. nov. using orthogonal and non-orthogonal genome-based approaches.</title>
        <authorList>
            <person name="Bowman J.P."/>
        </authorList>
    </citation>
    <scope>NUCLEOTIDE SEQUENCE [LARGE SCALE GENOMIC DNA]</scope>
    <source>
        <strain evidence="1 2">JCM 31606</strain>
    </source>
</reference>
<sequence>MKSLYLRTGAVALACALGLAGCGGSSGQLLLGGTVVGVTKDTLVLQNNGAHDMSITASGTFYFNDLIGIDEQYNVTVKSVPSNVDHCDVANPSGRSAFNVTNVIVSCVLKTHDVNATVSGLAGATGLVLVNGTTQVPVTADTASGALLKLGSVGEDQPYGYAVLTQPAGRICSIANGSGTMGSANISNVAITCVSTAN</sequence>
<comment type="caution">
    <text evidence="1">The sequence shown here is derived from an EMBL/GenBank/DDBJ whole genome shotgun (WGS) entry which is preliminary data.</text>
</comment>
<dbReference type="RefSeq" id="WP_258813727.1">
    <property type="nucleotide sequence ID" value="NZ_JANUGU010000008.1"/>
</dbReference>
<dbReference type="Proteomes" id="UP001204621">
    <property type="component" value="Unassembled WGS sequence"/>
</dbReference>
<protein>
    <recommendedName>
        <fullName evidence="3">Lipoprotein</fullName>
    </recommendedName>
</protein>
<proteinExistence type="predicted"/>
<organism evidence="1 2">
    <name type="scientific">Massilia terrae</name>
    <dbReference type="NCBI Taxonomy" id="1811224"/>
    <lineage>
        <taxon>Bacteria</taxon>
        <taxon>Pseudomonadati</taxon>
        <taxon>Pseudomonadota</taxon>
        <taxon>Betaproteobacteria</taxon>
        <taxon>Burkholderiales</taxon>
        <taxon>Oxalobacteraceae</taxon>
        <taxon>Telluria group</taxon>
        <taxon>Massilia</taxon>
    </lineage>
</organism>
<evidence type="ECO:0000313" key="2">
    <source>
        <dbReference type="Proteomes" id="UP001204621"/>
    </source>
</evidence>
<evidence type="ECO:0008006" key="3">
    <source>
        <dbReference type="Google" id="ProtNLM"/>
    </source>
</evidence>
<dbReference type="EMBL" id="JANUGU010000008">
    <property type="protein sequence ID" value="MCS0660543.1"/>
    <property type="molecule type" value="Genomic_DNA"/>
</dbReference>
<name>A0ABT2D2R5_9BURK</name>
<dbReference type="PROSITE" id="PS51257">
    <property type="entry name" value="PROKAR_LIPOPROTEIN"/>
    <property type="match status" value="1"/>
</dbReference>
<gene>
    <name evidence="1" type="ORF">NX778_20930</name>
</gene>
<evidence type="ECO:0000313" key="1">
    <source>
        <dbReference type="EMBL" id="MCS0660543.1"/>
    </source>
</evidence>